<dbReference type="PANTHER" id="PTHR30419">
    <property type="entry name" value="HTH-TYPE TRANSCRIPTIONAL REGULATOR YBHD"/>
    <property type="match status" value="1"/>
</dbReference>
<dbReference type="Gene3D" id="3.40.190.290">
    <property type="match status" value="1"/>
</dbReference>
<dbReference type="SUPFAM" id="SSF46785">
    <property type="entry name" value="Winged helix' DNA-binding domain"/>
    <property type="match status" value="1"/>
</dbReference>
<dbReference type="FunFam" id="1.10.10.10:FF:000001">
    <property type="entry name" value="LysR family transcriptional regulator"/>
    <property type="match status" value="1"/>
</dbReference>
<evidence type="ECO:0000256" key="1">
    <source>
        <dbReference type="ARBA" id="ARBA00009437"/>
    </source>
</evidence>
<dbReference type="GO" id="GO:0005829">
    <property type="term" value="C:cytosol"/>
    <property type="evidence" value="ECO:0007669"/>
    <property type="project" value="TreeGrafter"/>
</dbReference>
<dbReference type="EMBL" id="JACYFT010000001">
    <property type="protein sequence ID" value="MBD8050387.1"/>
    <property type="molecule type" value="Genomic_DNA"/>
</dbReference>
<dbReference type="Proteomes" id="UP000647424">
    <property type="component" value="Unassembled WGS sequence"/>
</dbReference>
<protein>
    <submittedName>
        <fullName evidence="6">LysR family transcriptional regulator</fullName>
    </submittedName>
</protein>
<gene>
    <name evidence="6" type="ORF">IC609_07510</name>
</gene>
<keyword evidence="2" id="KW-0805">Transcription regulation</keyword>
<reference evidence="6" key="1">
    <citation type="submission" date="2020-09" db="EMBL/GenBank/DDBJ databases">
        <title>Genome seq and assembly of Limnohabitants sp.</title>
        <authorList>
            <person name="Chhetri G."/>
        </authorList>
    </citation>
    <scope>NUCLEOTIDE SEQUENCE</scope>
    <source>
        <strain evidence="6">JUR4</strain>
    </source>
</reference>
<comment type="similarity">
    <text evidence="1">Belongs to the LysR transcriptional regulatory family.</text>
</comment>
<name>A0A927FGZ4_9BURK</name>
<dbReference type="InterPro" id="IPR000847">
    <property type="entry name" value="LysR_HTH_N"/>
</dbReference>
<dbReference type="Pfam" id="PF03466">
    <property type="entry name" value="LysR_substrate"/>
    <property type="match status" value="1"/>
</dbReference>
<evidence type="ECO:0000313" key="7">
    <source>
        <dbReference type="Proteomes" id="UP000647424"/>
    </source>
</evidence>
<keyword evidence="7" id="KW-1185">Reference proteome</keyword>
<dbReference type="Gene3D" id="1.10.10.10">
    <property type="entry name" value="Winged helix-like DNA-binding domain superfamily/Winged helix DNA-binding domain"/>
    <property type="match status" value="1"/>
</dbReference>
<dbReference type="InterPro" id="IPR036388">
    <property type="entry name" value="WH-like_DNA-bd_sf"/>
</dbReference>
<dbReference type="RefSeq" id="WP_191818779.1">
    <property type="nucleotide sequence ID" value="NZ_JACYFT010000001.1"/>
</dbReference>
<comment type="caution">
    <text evidence="6">The sequence shown here is derived from an EMBL/GenBank/DDBJ whole genome shotgun (WGS) entry which is preliminary data.</text>
</comment>
<evidence type="ECO:0000256" key="4">
    <source>
        <dbReference type="ARBA" id="ARBA00023163"/>
    </source>
</evidence>
<dbReference type="InterPro" id="IPR005119">
    <property type="entry name" value="LysR_subst-bd"/>
</dbReference>
<sequence>MANINFDLQQLQAFIAVADKGSFRAAAEFIHLSAPAISRRIEKLESLIGIRLFNRTTRDVELTSLGRVFLERARCAMDDLEAAMLGISDIAATRSGRVAVACVPSAALYFLPNVISSFTGRFPAIRIRVIDGGMGETLQSVLSGEADFGIGFINSPVPGIKFDPIHADSFVVAMQRQHRMAKRKHISWAEIQGEKLIAVARTSGNRQLIDEVLIQAGLQADYAFEVSHIGTLLGMVEAGLGLAVVPRMALPLGHATMVGIPLKNPVISRHLGLLTRQGAAMRPAAAIFHEYLSEDIQRRAPDATLIA</sequence>
<dbReference type="InterPro" id="IPR036390">
    <property type="entry name" value="WH_DNA-bd_sf"/>
</dbReference>
<keyword evidence="4" id="KW-0804">Transcription</keyword>
<dbReference type="GO" id="GO:0003677">
    <property type="term" value="F:DNA binding"/>
    <property type="evidence" value="ECO:0007669"/>
    <property type="project" value="UniProtKB-KW"/>
</dbReference>
<dbReference type="AlphaFoldDB" id="A0A927FGZ4"/>
<organism evidence="6 7">
    <name type="scientific">Limnohabitans radicicola</name>
    <dbReference type="NCBI Taxonomy" id="2771427"/>
    <lineage>
        <taxon>Bacteria</taxon>
        <taxon>Pseudomonadati</taxon>
        <taxon>Pseudomonadota</taxon>
        <taxon>Betaproteobacteria</taxon>
        <taxon>Burkholderiales</taxon>
        <taxon>Comamonadaceae</taxon>
        <taxon>Limnohabitans</taxon>
    </lineage>
</organism>
<accession>A0A927FGZ4</accession>
<evidence type="ECO:0000256" key="2">
    <source>
        <dbReference type="ARBA" id="ARBA00023015"/>
    </source>
</evidence>
<proteinExistence type="inferred from homology"/>
<feature type="domain" description="HTH lysR-type" evidence="5">
    <location>
        <begin position="6"/>
        <end position="63"/>
    </location>
</feature>
<dbReference type="CDD" id="cd08440">
    <property type="entry name" value="PBP2_LTTR_like_4"/>
    <property type="match status" value="1"/>
</dbReference>
<dbReference type="Pfam" id="PF00126">
    <property type="entry name" value="HTH_1"/>
    <property type="match status" value="1"/>
</dbReference>
<dbReference type="GO" id="GO:0003700">
    <property type="term" value="F:DNA-binding transcription factor activity"/>
    <property type="evidence" value="ECO:0007669"/>
    <property type="project" value="InterPro"/>
</dbReference>
<dbReference type="PRINTS" id="PR00039">
    <property type="entry name" value="HTHLYSR"/>
</dbReference>
<dbReference type="InterPro" id="IPR050950">
    <property type="entry name" value="HTH-type_LysR_regulators"/>
</dbReference>
<dbReference type="PROSITE" id="PS50931">
    <property type="entry name" value="HTH_LYSR"/>
    <property type="match status" value="1"/>
</dbReference>
<dbReference type="PANTHER" id="PTHR30419:SF8">
    <property type="entry name" value="NITROGEN ASSIMILATION TRANSCRIPTIONAL ACTIVATOR-RELATED"/>
    <property type="match status" value="1"/>
</dbReference>
<keyword evidence="3" id="KW-0238">DNA-binding</keyword>
<evidence type="ECO:0000256" key="3">
    <source>
        <dbReference type="ARBA" id="ARBA00023125"/>
    </source>
</evidence>
<evidence type="ECO:0000259" key="5">
    <source>
        <dbReference type="PROSITE" id="PS50931"/>
    </source>
</evidence>
<dbReference type="SUPFAM" id="SSF53850">
    <property type="entry name" value="Periplasmic binding protein-like II"/>
    <property type="match status" value="1"/>
</dbReference>
<evidence type="ECO:0000313" key="6">
    <source>
        <dbReference type="EMBL" id="MBD8050387.1"/>
    </source>
</evidence>